<dbReference type="Gene3D" id="3.30.530.20">
    <property type="match status" value="1"/>
</dbReference>
<evidence type="ECO:0000259" key="2">
    <source>
        <dbReference type="Pfam" id="PF08327"/>
    </source>
</evidence>
<comment type="caution">
    <text evidence="3">The sequence shown here is derived from an EMBL/GenBank/DDBJ whole genome shotgun (WGS) entry which is preliminary data.</text>
</comment>
<dbReference type="InterPro" id="IPR023393">
    <property type="entry name" value="START-like_dom_sf"/>
</dbReference>
<evidence type="ECO:0000256" key="1">
    <source>
        <dbReference type="ARBA" id="ARBA00006817"/>
    </source>
</evidence>
<comment type="similarity">
    <text evidence="1">Belongs to the AHA1 family.</text>
</comment>
<organism evidence="3 4">
    <name type="scientific">Sphingomonas colocasiae</name>
    <dbReference type="NCBI Taxonomy" id="1848973"/>
    <lineage>
        <taxon>Bacteria</taxon>
        <taxon>Pseudomonadati</taxon>
        <taxon>Pseudomonadota</taxon>
        <taxon>Alphaproteobacteria</taxon>
        <taxon>Sphingomonadales</taxon>
        <taxon>Sphingomonadaceae</taxon>
        <taxon>Sphingomonas</taxon>
    </lineage>
</organism>
<reference evidence="3 4" key="1">
    <citation type="submission" date="2021-08" db="EMBL/GenBank/DDBJ databases">
        <authorList>
            <person name="Tuo L."/>
        </authorList>
    </citation>
    <scope>NUCLEOTIDE SEQUENCE [LARGE SCALE GENOMIC DNA]</scope>
    <source>
        <strain evidence="3 4">JCM 31229</strain>
    </source>
</reference>
<dbReference type="Proteomes" id="UP000706039">
    <property type="component" value="Unassembled WGS sequence"/>
</dbReference>
<accession>A0ABS7PPC0</accession>
<gene>
    <name evidence="3" type="ORF">K7G82_12735</name>
</gene>
<sequence>MTSRILVAMRVPGPPERAFRIFTEEVGLWWQDNPLFRFTPRSPGTVAFEPPADGMPGRFVERLPDGKVFTVGDVTIWDAGHRLAFGWRQAGFGPDHRTEVEIRFEPVGDETRVTVEHRGWDSVPQAHVAKHGMPAMLFDQRHAEWWRTLLASLKGCMD</sequence>
<keyword evidence="4" id="KW-1185">Reference proteome</keyword>
<feature type="domain" description="Activator of Hsp90 ATPase homologue 1/2-like C-terminal" evidence="2">
    <location>
        <begin position="14"/>
        <end position="139"/>
    </location>
</feature>
<dbReference type="RefSeq" id="WP_222990182.1">
    <property type="nucleotide sequence ID" value="NZ_JAINVV010000004.1"/>
</dbReference>
<dbReference type="InterPro" id="IPR013538">
    <property type="entry name" value="ASHA1/2-like_C"/>
</dbReference>
<dbReference type="Pfam" id="PF08327">
    <property type="entry name" value="AHSA1"/>
    <property type="match status" value="1"/>
</dbReference>
<dbReference type="SUPFAM" id="SSF55961">
    <property type="entry name" value="Bet v1-like"/>
    <property type="match status" value="1"/>
</dbReference>
<evidence type="ECO:0000313" key="4">
    <source>
        <dbReference type="Proteomes" id="UP000706039"/>
    </source>
</evidence>
<evidence type="ECO:0000313" key="3">
    <source>
        <dbReference type="EMBL" id="MBY8823164.1"/>
    </source>
</evidence>
<dbReference type="EMBL" id="JAINVV010000004">
    <property type="protein sequence ID" value="MBY8823164.1"/>
    <property type="molecule type" value="Genomic_DNA"/>
</dbReference>
<name>A0ABS7PPC0_9SPHN</name>
<protein>
    <submittedName>
        <fullName evidence="3">SRPBCC domain-containing protein</fullName>
    </submittedName>
</protein>
<proteinExistence type="inferred from homology"/>